<evidence type="ECO:0000313" key="3">
    <source>
        <dbReference type="Proteomes" id="UP000294593"/>
    </source>
</evidence>
<dbReference type="NCBIfam" id="TIGR02532">
    <property type="entry name" value="IV_pilin_GFxxxE"/>
    <property type="match status" value="1"/>
</dbReference>
<proteinExistence type="predicted"/>
<dbReference type="RefSeq" id="WP_133606753.1">
    <property type="nucleotide sequence ID" value="NZ_SNXW01000002.1"/>
</dbReference>
<dbReference type="InterPro" id="IPR012902">
    <property type="entry name" value="N_methyl_site"/>
</dbReference>
<feature type="transmembrane region" description="Helical" evidence="1">
    <location>
        <begin position="12"/>
        <end position="35"/>
    </location>
</feature>
<name>A0A4R6RJI5_9BURK</name>
<protein>
    <submittedName>
        <fullName evidence="2">MSHA pilin protein MshD</fullName>
    </submittedName>
</protein>
<comment type="caution">
    <text evidence="2">The sequence shown here is derived from an EMBL/GenBank/DDBJ whole genome shotgun (WGS) entry which is preliminary data.</text>
</comment>
<keyword evidence="1" id="KW-0812">Transmembrane</keyword>
<reference evidence="2 3" key="1">
    <citation type="submission" date="2019-03" db="EMBL/GenBank/DDBJ databases">
        <title>Genomic Encyclopedia of Type Strains, Phase IV (KMG-IV): sequencing the most valuable type-strain genomes for metagenomic binning, comparative biology and taxonomic classification.</title>
        <authorList>
            <person name="Goeker M."/>
        </authorList>
    </citation>
    <scope>NUCLEOTIDE SEQUENCE [LARGE SCALE GENOMIC DNA]</scope>
    <source>
        <strain evidence="2 3">DSM 11901</strain>
    </source>
</reference>
<dbReference type="EMBL" id="SNXW01000002">
    <property type="protein sequence ID" value="TDP85796.1"/>
    <property type="molecule type" value="Genomic_DNA"/>
</dbReference>
<dbReference type="Proteomes" id="UP000294593">
    <property type="component" value="Unassembled WGS sequence"/>
</dbReference>
<dbReference type="Pfam" id="PF07963">
    <property type="entry name" value="N_methyl"/>
    <property type="match status" value="1"/>
</dbReference>
<accession>A0A4R6RJI5</accession>
<evidence type="ECO:0000313" key="2">
    <source>
        <dbReference type="EMBL" id="TDP85796.1"/>
    </source>
</evidence>
<dbReference type="AlphaFoldDB" id="A0A4R6RJI5"/>
<gene>
    <name evidence="2" type="ORF">EV672_102145</name>
</gene>
<keyword evidence="3" id="KW-1185">Reference proteome</keyword>
<dbReference type="OrthoDB" id="8759523at2"/>
<evidence type="ECO:0000256" key="1">
    <source>
        <dbReference type="SAM" id="Phobius"/>
    </source>
</evidence>
<organism evidence="2 3">
    <name type="scientific">Aquabacterium commune</name>
    <dbReference type="NCBI Taxonomy" id="70586"/>
    <lineage>
        <taxon>Bacteria</taxon>
        <taxon>Pseudomonadati</taxon>
        <taxon>Pseudomonadota</taxon>
        <taxon>Betaproteobacteria</taxon>
        <taxon>Burkholderiales</taxon>
        <taxon>Aquabacterium</taxon>
    </lineage>
</organism>
<keyword evidence="1" id="KW-0472">Membrane</keyword>
<dbReference type="PROSITE" id="PS00409">
    <property type="entry name" value="PROKAR_NTER_METHYL"/>
    <property type="match status" value="1"/>
</dbReference>
<keyword evidence="1" id="KW-1133">Transmembrane helix</keyword>
<sequence length="150" mass="15666">MYGERGFTLVESVVAIVIIGVALAGVISVFNQAVIGSVDPVIRRQMLVLAEELMDEIHLKPYAVAANNAPAACARDTFNDVRDYDAYATSGKVCDLEGSEISGLSGYSVAISAAANTLAGVGEAILITVTVTKGSETLQLNGWRTNFAGP</sequence>